<evidence type="ECO:0000313" key="2">
    <source>
        <dbReference type="EMBL" id="CAH3166092.1"/>
    </source>
</evidence>
<dbReference type="InterPro" id="IPR036179">
    <property type="entry name" value="Ig-like_dom_sf"/>
</dbReference>
<organism evidence="2 3">
    <name type="scientific">Porites evermanni</name>
    <dbReference type="NCBI Taxonomy" id="104178"/>
    <lineage>
        <taxon>Eukaryota</taxon>
        <taxon>Metazoa</taxon>
        <taxon>Cnidaria</taxon>
        <taxon>Anthozoa</taxon>
        <taxon>Hexacorallia</taxon>
        <taxon>Scleractinia</taxon>
        <taxon>Fungiina</taxon>
        <taxon>Poritidae</taxon>
        <taxon>Porites</taxon>
    </lineage>
</organism>
<dbReference type="SMART" id="SM00409">
    <property type="entry name" value="IG"/>
    <property type="match status" value="1"/>
</dbReference>
<dbReference type="Gene3D" id="2.60.40.10">
    <property type="entry name" value="Immunoglobulins"/>
    <property type="match status" value="1"/>
</dbReference>
<dbReference type="InterPro" id="IPR013783">
    <property type="entry name" value="Ig-like_fold"/>
</dbReference>
<dbReference type="PROSITE" id="PS50835">
    <property type="entry name" value="IG_LIKE"/>
    <property type="match status" value="1"/>
</dbReference>
<name>A0ABN8QL86_9CNID</name>
<proteinExistence type="predicted"/>
<reference evidence="2 3" key="1">
    <citation type="submission" date="2022-05" db="EMBL/GenBank/DDBJ databases">
        <authorList>
            <consortium name="Genoscope - CEA"/>
            <person name="William W."/>
        </authorList>
    </citation>
    <scope>NUCLEOTIDE SEQUENCE [LARGE SCALE GENOMIC DNA]</scope>
</reference>
<protein>
    <recommendedName>
        <fullName evidence="1">Ig-like domain-containing protein</fullName>
    </recommendedName>
</protein>
<feature type="domain" description="Ig-like" evidence="1">
    <location>
        <begin position="1"/>
        <end position="76"/>
    </location>
</feature>
<dbReference type="EMBL" id="CALNXI010001353">
    <property type="protein sequence ID" value="CAH3166092.1"/>
    <property type="molecule type" value="Genomic_DNA"/>
</dbReference>
<dbReference type="InterPro" id="IPR011029">
    <property type="entry name" value="DEATH-like_dom_sf"/>
</dbReference>
<dbReference type="InterPro" id="IPR003598">
    <property type="entry name" value="Ig_sub2"/>
</dbReference>
<comment type="caution">
    <text evidence="2">The sequence shown here is derived from an EMBL/GenBank/DDBJ whole genome shotgun (WGS) entry which is preliminary data.</text>
</comment>
<dbReference type="SMART" id="SM00408">
    <property type="entry name" value="IGc2"/>
    <property type="match status" value="1"/>
</dbReference>
<accession>A0ABN8QL86</accession>
<dbReference type="CDD" id="cd00096">
    <property type="entry name" value="Ig"/>
    <property type="match status" value="1"/>
</dbReference>
<dbReference type="Pfam" id="PF13927">
    <property type="entry name" value="Ig_3"/>
    <property type="match status" value="1"/>
</dbReference>
<dbReference type="InterPro" id="IPR003599">
    <property type="entry name" value="Ig_sub"/>
</dbReference>
<dbReference type="InterPro" id="IPR007110">
    <property type="entry name" value="Ig-like_dom"/>
</dbReference>
<dbReference type="SUPFAM" id="SSF48726">
    <property type="entry name" value="Immunoglobulin"/>
    <property type="match status" value="1"/>
</dbReference>
<dbReference type="Gene3D" id="1.10.533.10">
    <property type="entry name" value="Death Domain, Fas"/>
    <property type="match status" value="1"/>
</dbReference>
<evidence type="ECO:0000259" key="1">
    <source>
        <dbReference type="PROSITE" id="PS50835"/>
    </source>
</evidence>
<gene>
    <name evidence="2" type="ORF">PEVE_00005555</name>
</gene>
<sequence length="193" mass="22087">MQQPTDQKGKEGSKVVFNCEARGKKKITYQWLKDKLRLPEQTNSSLVFDSVKPRDFGCYSCEVRCSDGQNKSEPVKLLSRVAELDVLPREGMRFKYLTEVFQDNLQILESVAKRLQTKVPDAGGWKQVAHKYGMAEETRDSLEGSQERGESVIGYLKTAHPQLTVYEFCKYLKDIKRNDIIIALSDHFFSVAN</sequence>
<dbReference type="Proteomes" id="UP001159427">
    <property type="component" value="Unassembled WGS sequence"/>
</dbReference>
<evidence type="ECO:0000313" key="3">
    <source>
        <dbReference type="Proteomes" id="UP001159427"/>
    </source>
</evidence>
<keyword evidence="3" id="KW-1185">Reference proteome</keyword>